<reference evidence="6 7" key="1">
    <citation type="submission" date="2020-08" db="EMBL/GenBank/DDBJ databases">
        <authorList>
            <person name="Hejnol A."/>
        </authorList>
    </citation>
    <scope>NUCLEOTIDE SEQUENCE [LARGE SCALE GENOMIC DNA]</scope>
</reference>
<dbReference type="SUPFAM" id="SSF53822">
    <property type="entry name" value="Periplasmic binding protein-like I"/>
    <property type="match status" value="1"/>
</dbReference>
<dbReference type="Pfam" id="PF01094">
    <property type="entry name" value="ANF_receptor"/>
    <property type="match status" value="1"/>
</dbReference>
<evidence type="ECO:0000259" key="5">
    <source>
        <dbReference type="Pfam" id="PF01094"/>
    </source>
</evidence>
<comment type="subcellular location">
    <subcellularLocation>
        <location evidence="1">Membrane</location>
    </subcellularLocation>
</comment>
<organism evidence="6 7">
    <name type="scientific">Dimorphilus gyrociliatus</name>
    <dbReference type="NCBI Taxonomy" id="2664684"/>
    <lineage>
        <taxon>Eukaryota</taxon>
        <taxon>Metazoa</taxon>
        <taxon>Spiralia</taxon>
        <taxon>Lophotrochozoa</taxon>
        <taxon>Annelida</taxon>
        <taxon>Polychaeta</taxon>
        <taxon>Polychaeta incertae sedis</taxon>
        <taxon>Dinophilidae</taxon>
        <taxon>Dimorphilus</taxon>
    </lineage>
</organism>
<evidence type="ECO:0000256" key="4">
    <source>
        <dbReference type="ARBA" id="ARBA00023136"/>
    </source>
</evidence>
<dbReference type="InterPro" id="IPR001828">
    <property type="entry name" value="ANF_lig-bd_rcpt"/>
</dbReference>
<evidence type="ECO:0000256" key="1">
    <source>
        <dbReference type="ARBA" id="ARBA00004370"/>
    </source>
</evidence>
<sequence>MDLYLMQKIISHPYESDSEVLVRRVDENNIRHTLQDMDKKGKRHFIAHLSKDMTFKLLQEALKVGMIDPDHHFVLANLDLYTIDLENFRYNYVNLTGFSLIDYDASYLEEVRRDVKKYEDKNNINIMKEGTIETQTALVYDAFQVLAKALSNADIGTIMNLSSLSCDKNDAWEYGGSLYNYLNSANVRDHY</sequence>
<evidence type="ECO:0000256" key="3">
    <source>
        <dbReference type="ARBA" id="ARBA00022989"/>
    </source>
</evidence>
<dbReference type="EMBL" id="CAJFCJ010000007">
    <property type="protein sequence ID" value="CAD5117344.1"/>
    <property type="molecule type" value="Genomic_DNA"/>
</dbReference>
<keyword evidence="7" id="KW-1185">Reference proteome</keyword>
<keyword evidence="4" id="KW-0472">Membrane</keyword>
<evidence type="ECO:0000256" key="2">
    <source>
        <dbReference type="ARBA" id="ARBA00022692"/>
    </source>
</evidence>
<accession>A0A7I8VM90</accession>
<dbReference type="Gene3D" id="3.40.50.2300">
    <property type="match status" value="1"/>
</dbReference>
<gene>
    <name evidence="6" type="ORF">DGYR_LOCUS5879</name>
</gene>
<feature type="domain" description="Receptor ligand binding region" evidence="5">
    <location>
        <begin position="25"/>
        <end position="187"/>
    </location>
</feature>
<dbReference type="OrthoDB" id="5984008at2759"/>
<proteinExistence type="predicted"/>
<dbReference type="GO" id="GO:0016020">
    <property type="term" value="C:membrane"/>
    <property type="evidence" value="ECO:0007669"/>
    <property type="project" value="UniProtKB-SubCell"/>
</dbReference>
<name>A0A7I8VM90_9ANNE</name>
<dbReference type="AlphaFoldDB" id="A0A7I8VM90"/>
<comment type="caution">
    <text evidence="6">The sequence shown here is derived from an EMBL/GenBank/DDBJ whole genome shotgun (WGS) entry which is preliminary data.</text>
</comment>
<dbReference type="InterPro" id="IPR028082">
    <property type="entry name" value="Peripla_BP_I"/>
</dbReference>
<dbReference type="Proteomes" id="UP000549394">
    <property type="component" value="Unassembled WGS sequence"/>
</dbReference>
<evidence type="ECO:0000313" key="7">
    <source>
        <dbReference type="Proteomes" id="UP000549394"/>
    </source>
</evidence>
<keyword evidence="3" id="KW-1133">Transmembrane helix</keyword>
<protein>
    <submittedName>
        <fullName evidence="6">DgyrCDS6128</fullName>
    </submittedName>
</protein>
<evidence type="ECO:0000313" key="6">
    <source>
        <dbReference type="EMBL" id="CAD5117344.1"/>
    </source>
</evidence>
<keyword evidence="2" id="KW-0812">Transmembrane</keyword>